<dbReference type="PROSITE" id="PS00211">
    <property type="entry name" value="ABC_TRANSPORTER_1"/>
    <property type="match status" value="1"/>
</dbReference>
<dbReference type="SMART" id="SM00382">
    <property type="entry name" value="AAA"/>
    <property type="match status" value="1"/>
</dbReference>
<evidence type="ECO:0000256" key="3">
    <source>
        <dbReference type="ARBA" id="ARBA00022448"/>
    </source>
</evidence>
<evidence type="ECO:0000256" key="8">
    <source>
        <dbReference type="ARBA" id="ARBA00023136"/>
    </source>
</evidence>
<evidence type="ECO:0000313" key="12">
    <source>
        <dbReference type="EMBL" id="CCV64827.1"/>
    </source>
</evidence>
<name>U4KLQ0_ALTPJ</name>
<sequence length="578" mass="65661">MIQMILDLRPYSQKATKWLILNLITALIGNILILINPLLIGFVVNRVVGPNNVDQEYVFKMLSLIALFYLAGTTLLWISQFCSHNYSTIVIKNLRNKAFNIITHTPLSYLDTNQTGDIMMRFSQDSDLVFDALSNFFMQFFQGATTIIISLGLMIYLNIYLTLVILATIPIILIYSKLTRKKASERFVKVQKLTGKLTSTAQEYISEKKLILAYNYEEEAKKEFDQINEELMQVSDKAYFLASINNPTYRMFNNIAYAFLGVVALILALLNQPIEISVLTSMIMYSAMFSRPFNEFSVLTANFMAGKAGLKRLKDILDQDIEEELLPFLKENRATKGEVIFQHVDFSYQKGQNLIKDFNLEVKPGQKIAIVGPTGAGKSTMINLLMRYYDVNNGKIILDGKDIKSYNRNALRMSFGLVLQEPWLFNGTIEDNLKYGKKDATLEEIVEAAKKANCHSFISKLSQGYQTVLGDDINLSVGQKQLLTIARALVINPPILILDEATSSIDSLMEQEIQKAFLEVMKNRTSFIIAHRLKTIIDSDVIIVMNKGKIEEYGTHDVLMKKNGFYSNLYLSQFSKED</sequence>
<feature type="transmembrane region" description="Helical" evidence="9">
    <location>
        <begin position="57"/>
        <end position="78"/>
    </location>
</feature>
<dbReference type="PROSITE" id="PS50893">
    <property type="entry name" value="ABC_TRANSPORTER_2"/>
    <property type="match status" value="1"/>
</dbReference>
<dbReference type="InterPro" id="IPR003593">
    <property type="entry name" value="AAA+_ATPase"/>
</dbReference>
<dbReference type="Proteomes" id="UP000032740">
    <property type="component" value="Chromosome"/>
</dbReference>
<dbReference type="OrthoDB" id="383700at2"/>
<comment type="subcellular location">
    <subcellularLocation>
        <location evidence="1">Cell membrane</location>
        <topology evidence="1">Multi-pass membrane protein</topology>
    </subcellularLocation>
</comment>
<dbReference type="PANTHER" id="PTHR43394">
    <property type="entry name" value="ATP-DEPENDENT PERMEASE MDL1, MITOCHONDRIAL"/>
    <property type="match status" value="1"/>
</dbReference>
<feature type="transmembrane region" description="Helical" evidence="9">
    <location>
        <begin position="20"/>
        <end position="45"/>
    </location>
</feature>
<evidence type="ECO:0000256" key="5">
    <source>
        <dbReference type="ARBA" id="ARBA00022741"/>
    </source>
</evidence>
<reference evidence="12 13" key="1">
    <citation type="journal article" date="2013" name="J. Mol. Microbiol. Biotechnol.">
        <title>Analysis of the Complete Genomes of Acholeplasma brassicae , A. palmae and A. laidlawii and Their Comparison to the Obligate Parasites from ' Candidatus Phytoplasma'.</title>
        <authorList>
            <person name="Kube M."/>
            <person name="Siewert C."/>
            <person name="Migdoll A.M."/>
            <person name="Duduk B."/>
            <person name="Holz S."/>
            <person name="Rabus R."/>
            <person name="Seemuller E."/>
            <person name="Mitrovic J."/>
            <person name="Muller I."/>
            <person name="Buttner C."/>
            <person name="Reinhardt R."/>
        </authorList>
    </citation>
    <scope>NUCLEOTIDE SEQUENCE [LARGE SCALE GENOMIC DNA]</scope>
    <source>
        <strain evidence="12 13">J233</strain>
    </source>
</reference>
<accession>U4KLQ0</accession>
<dbReference type="AlphaFoldDB" id="U4KLQ0"/>
<dbReference type="Gene3D" id="1.20.1560.10">
    <property type="entry name" value="ABC transporter type 1, transmembrane domain"/>
    <property type="match status" value="1"/>
</dbReference>
<evidence type="ECO:0000256" key="6">
    <source>
        <dbReference type="ARBA" id="ARBA00022840"/>
    </source>
</evidence>
<dbReference type="Pfam" id="PF00005">
    <property type="entry name" value="ABC_tran"/>
    <property type="match status" value="1"/>
</dbReference>
<dbReference type="PANTHER" id="PTHR43394:SF1">
    <property type="entry name" value="ATP-BINDING CASSETTE SUB-FAMILY B MEMBER 10, MITOCHONDRIAL"/>
    <property type="match status" value="1"/>
</dbReference>
<gene>
    <name evidence="12" type="ORF">BN85412500</name>
</gene>
<keyword evidence="3" id="KW-0813">Transport</keyword>
<feature type="transmembrane region" description="Helical" evidence="9">
    <location>
        <begin position="155"/>
        <end position="176"/>
    </location>
</feature>
<dbReference type="Pfam" id="PF00664">
    <property type="entry name" value="ABC_membrane"/>
    <property type="match status" value="1"/>
</dbReference>
<dbReference type="InterPro" id="IPR036640">
    <property type="entry name" value="ABC1_TM_sf"/>
</dbReference>
<dbReference type="PROSITE" id="PS50929">
    <property type="entry name" value="ABC_TM1F"/>
    <property type="match status" value="1"/>
</dbReference>
<keyword evidence="6 12" id="KW-0067">ATP-binding</keyword>
<dbReference type="SUPFAM" id="SSF90123">
    <property type="entry name" value="ABC transporter transmembrane region"/>
    <property type="match status" value="1"/>
</dbReference>
<dbReference type="HOGENOM" id="CLU_000604_84_3_14"/>
<dbReference type="InterPro" id="IPR011527">
    <property type="entry name" value="ABC1_TM_dom"/>
</dbReference>
<evidence type="ECO:0000256" key="7">
    <source>
        <dbReference type="ARBA" id="ARBA00022989"/>
    </source>
</evidence>
<dbReference type="InterPro" id="IPR039421">
    <property type="entry name" value="Type_1_exporter"/>
</dbReference>
<dbReference type="Gene3D" id="3.40.50.300">
    <property type="entry name" value="P-loop containing nucleotide triphosphate hydrolases"/>
    <property type="match status" value="1"/>
</dbReference>
<keyword evidence="4 9" id="KW-0812">Transmembrane</keyword>
<dbReference type="GO" id="GO:0016887">
    <property type="term" value="F:ATP hydrolysis activity"/>
    <property type="evidence" value="ECO:0007669"/>
    <property type="project" value="InterPro"/>
</dbReference>
<evidence type="ECO:0000256" key="2">
    <source>
        <dbReference type="ARBA" id="ARBA00005417"/>
    </source>
</evidence>
<dbReference type="EMBL" id="FO681347">
    <property type="protein sequence ID" value="CCV64827.1"/>
    <property type="molecule type" value="Genomic_DNA"/>
</dbReference>
<dbReference type="STRING" id="1318466.BN85412500"/>
<feature type="transmembrane region" description="Helical" evidence="9">
    <location>
        <begin position="255"/>
        <end position="274"/>
    </location>
</feature>
<evidence type="ECO:0000259" key="11">
    <source>
        <dbReference type="PROSITE" id="PS50929"/>
    </source>
</evidence>
<keyword evidence="7 9" id="KW-1133">Transmembrane helix</keyword>
<dbReference type="GO" id="GO:0015421">
    <property type="term" value="F:ABC-type oligopeptide transporter activity"/>
    <property type="evidence" value="ECO:0007669"/>
    <property type="project" value="TreeGrafter"/>
</dbReference>
<feature type="domain" description="ABC transporter" evidence="10">
    <location>
        <begin position="339"/>
        <end position="572"/>
    </location>
</feature>
<dbReference type="FunFam" id="3.40.50.300:FF:000287">
    <property type="entry name" value="Multidrug ABC transporter ATP-binding protein"/>
    <property type="match status" value="1"/>
</dbReference>
<dbReference type="SUPFAM" id="SSF52540">
    <property type="entry name" value="P-loop containing nucleoside triphosphate hydrolases"/>
    <property type="match status" value="1"/>
</dbReference>
<evidence type="ECO:0000259" key="10">
    <source>
        <dbReference type="PROSITE" id="PS50893"/>
    </source>
</evidence>
<proteinExistence type="inferred from homology"/>
<dbReference type="InterPro" id="IPR003439">
    <property type="entry name" value="ABC_transporter-like_ATP-bd"/>
</dbReference>
<dbReference type="CDD" id="cd03254">
    <property type="entry name" value="ABCC_Glucan_exporter_like"/>
    <property type="match status" value="1"/>
</dbReference>
<protein>
    <submittedName>
        <fullName evidence="12">ABC transporter, permease and ATP-binding protein</fullName>
    </submittedName>
</protein>
<dbReference type="CDD" id="cd18547">
    <property type="entry name" value="ABC_6TM_Tm288_like"/>
    <property type="match status" value="1"/>
</dbReference>
<dbReference type="GO" id="GO:0005524">
    <property type="term" value="F:ATP binding"/>
    <property type="evidence" value="ECO:0007669"/>
    <property type="project" value="UniProtKB-KW"/>
</dbReference>
<comment type="similarity">
    <text evidence="2">Belongs to the ABC transporter superfamily.</text>
</comment>
<feature type="transmembrane region" description="Helical" evidence="9">
    <location>
        <begin position="128"/>
        <end position="149"/>
    </location>
</feature>
<dbReference type="InterPro" id="IPR027417">
    <property type="entry name" value="P-loop_NTPase"/>
</dbReference>
<dbReference type="KEGG" id="apal:BN85412500"/>
<keyword evidence="5" id="KW-0547">Nucleotide-binding</keyword>
<organism evidence="12 13">
    <name type="scientific">Alteracholeplasma palmae (strain ATCC 49389 / J233)</name>
    <name type="common">Acholeplasma palmae</name>
    <dbReference type="NCBI Taxonomy" id="1318466"/>
    <lineage>
        <taxon>Bacteria</taxon>
        <taxon>Bacillati</taxon>
        <taxon>Mycoplasmatota</taxon>
        <taxon>Mollicutes</taxon>
        <taxon>Acholeplasmatales</taxon>
        <taxon>Acholeplasmataceae</taxon>
        <taxon>Acholeplasma</taxon>
    </lineage>
</organism>
<evidence type="ECO:0000313" key="13">
    <source>
        <dbReference type="Proteomes" id="UP000032740"/>
    </source>
</evidence>
<dbReference type="RefSeq" id="WP_030003710.1">
    <property type="nucleotide sequence ID" value="NC_022538.1"/>
</dbReference>
<feature type="domain" description="ABC transmembrane type-1" evidence="11">
    <location>
        <begin position="20"/>
        <end position="305"/>
    </location>
</feature>
<evidence type="ECO:0000256" key="1">
    <source>
        <dbReference type="ARBA" id="ARBA00004651"/>
    </source>
</evidence>
<evidence type="ECO:0000256" key="9">
    <source>
        <dbReference type="SAM" id="Phobius"/>
    </source>
</evidence>
<evidence type="ECO:0000256" key="4">
    <source>
        <dbReference type="ARBA" id="ARBA00022692"/>
    </source>
</evidence>
<dbReference type="GO" id="GO:0005886">
    <property type="term" value="C:plasma membrane"/>
    <property type="evidence" value="ECO:0007669"/>
    <property type="project" value="UniProtKB-SubCell"/>
</dbReference>
<keyword evidence="8 9" id="KW-0472">Membrane</keyword>
<keyword evidence="13" id="KW-1185">Reference proteome</keyword>
<dbReference type="InterPro" id="IPR017871">
    <property type="entry name" value="ABC_transporter-like_CS"/>
</dbReference>